<organism evidence="5 6">
    <name type="scientific">Tenacibaculum vairaonense</name>
    <dbReference type="NCBI Taxonomy" id="3137860"/>
    <lineage>
        <taxon>Bacteria</taxon>
        <taxon>Pseudomonadati</taxon>
        <taxon>Bacteroidota</taxon>
        <taxon>Flavobacteriia</taxon>
        <taxon>Flavobacteriales</taxon>
        <taxon>Flavobacteriaceae</taxon>
        <taxon>Tenacibaculum</taxon>
    </lineage>
</organism>
<gene>
    <name evidence="5" type="ORF">T190115A13A_20017</name>
</gene>
<dbReference type="InterPro" id="IPR036388">
    <property type="entry name" value="WH-like_DNA-bd_sf"/>
</dbReference>
<dbReference type="Pfam" id="PF01638">
    <property type="entry name" value="HxlR"/>
    <property type="match status" value="1"/>
</dbReference>
<keyword evidence="6" id="KW-1185">Reference proteome</keyword>
<evidence type="ECO:0000256" key="1">
    <source>
        <dbReference type="ARBA" id="ARBA00023015"/>
    </source>
</evidence>
<dbReference type="InterPro" id="IPR002577">
    <property type="entry name" value="HTH_HxlR"/>
</dbReference>
<accession>A0ABP1F8M5</accession>
<dbReference type="InterPro" id="IPR036390">
    <property type="entry name" value="WH_DNA-bd_sf"/>
</dbReference>
<name>A0ABP1F8M5_9FLAO</name>
<feature type="domain" description="HTH hxlR-type" evidence="4">
    <location>
        <begin position="14"/>
        <end position="117"/>
    </location>
</feature>
<comment type="caution">
    <text evidence="5">The sequence shown here is derived from an EMBL/GenBank/DDBJ whole genome shotgun (WGS) entry which is preliminary data.</text>
</comment>
<keyword evidence="3" id="KW-0804">Transcription</keyword>
<dbReference type="EMBL" id="CAXJRC010000022">
    <property type="protein sequence ID" value="CAL2106737.1"/>
    <property type="molecule type" value="Genomic_DNA"/>
</dbReference>
<proteinExistence type="predicted"/>
<reference evidence="5 6" key="1">
    <citation type="submission" date="2024-05" db="EMBL/GenBank/DDBJ databases">
        <authorList>
            <person name="Duchaud E."/>
        </authorList>
    </citation>
    <scope>NUCLEOTIDE SEQUENCE [LARGE SCALE GENOMIC DNA]</scope>
    <source>
        <strain evidence="5">Ena-SAMPLE-TAB-13-05-2024-13:56:06:370-140305</strain>
    </source>
</reference>
<keyword evidence="2" id="KW-0238">DNA-binding</keyword>
<dbReference type="SUPFAM" id="SSF46785">
    <property type="entry name" value="Winged helix' DNA-binding domain"/>
    <property type="match status" value="1"/>
</dbReference>
<dbReference type="Proteomes" id="UP001497602">
    <property type="component" value="Unassembled WGS sequence"/>
</dbReference>
<evidence type="ECO:0000259" key="4">
    <source>
        <dbReference type="PROSITE" id="PS51118"/>
    </source>
</evidence>
<dbReference type="PROSITE" id="PS51118">
    <property type="entry name" value="HTH_HXLR"/>
    <property type="match status" value="1"/>
</dbReference>
<dbReference type="PANTHER" id="PTHR33204">
    <property type="entry name" value="TRANSCRIPTIONAL REGULATOR, MARR FAMILY"/>
    <property type="match status" value="1"/>
</dbReference>
<dbReference type="RefSeq" id="WP_348702850.1">
    <property type="nucleotide sequence ID" value="NZ_CAXIYA010000007.1"/>
</dbReference>
<protein>
    <submittedName>
        <fullName evidence="5">HxlR family transcriptional regulator</fullName>
    </submittedName>
</protein>
<sequence length="119" mass="13686">MDIIKTYPHIEECCVSYILAMNDTMNVLNGKWKLPILAALLYNNKRFKDIQENVGGITPRMLSKELKELEVNGVISRKVYDSRPVLIEYELTESGKSITKVMDAMVAWGVEHRENILEK</sequence>
<evidence type="ECO:0000313" key="5">
    <source>
        <dbReference type="EMBL" id="CAL2106737.1"/>
    </source>
</evidence>
<evidence type="ECO:0000313" key="6">
    <source>
        <dbReference type="Proteomes" id="UP001497602"/>
    </source>
</evidence>
<evidence type="ECO:0000256" key="2">
    <source>
        <dbReference type="ARBA" id="ARBA00023125"/>
    </source>
</evidence>
<dbReference type="Gene3D" id="1.10.10.10">
    <property type="entry name" value="Winged helix-like DNA-binding domain superfamily/Winged helix DNA-binding domain"/>
    <property type="match status" value="1"/>
</dbReference>
<evidence type="ECO:0000256" key="3">
    <source>
        <dbReference type="ARBA" id="ARBA00023163"/>
    </source>
</evidence>
<keyword evidence="1" id="KW-0805">Transcription regulation</keyword>